<keyword evidence="5" id="KW-0597">Phosphoprotein</keyword>
<dbReference type="SMART" id="SM00365">
    <property type="entry name" value="LRR_SD22"/>
    <property type="match status" value="10"/>
</dbReference>
<evidence type="ECO:0000259" key="14">
    <source>
        <dbReference type="Pfam" id="PF23598"/>
    </source>
</evidence>
<keyword evidence="7" id="KW-0812">Transmembrane</keyword>
<accession>A0AA35V5W6</accession>
<dbReference type="Pfam" id="PF00560">
    <property type="entry name" value="LRR_1"/>
    <property type="match status" value="9"/>
</dbReference>
<evidence type="ECO:0000256" key="12">
    <source>
        <dbReference type="ARBA" id="ARBA00023170"/>
    </source>
</evidence>
<proteinExistence type="inferred from homology"/>
<keyword evidence="12" id="KW-0675">Receptor</keyword>
<evidence type="ECO:0000256" key="1">
    <source>
        <dbReference type="ARBA" id="ARBA00004167"/>
    </source>
</evidence>
<dbReference type="InterPro" id="IPR032675">
    <property type="entry name" value="LRR_dom_sf"/>
</dbReference>
<sequence>MCGNFERSYIFISSYIKCFPSKAKQTKPNRKFNVVSVSTKPPLAAKMECWACSKHKSFLCWLLMLMMIHILIMAEHTQGDCVEEERKALLEIKTSYMKSYGSEIDNFLPTWVDYGGGTPGDGGSNCCDWERINCSTTTGHVTELSLYNLIGVEDVYMDNESKLWPLNVSLFLHFKELTSLNLSHNSLDKEFMKSGLERLSSLKKLEVLDLSWNYDIDNGILPSLKTLTSLKVLDLSDTSLNGNFPTNEFAALENLEVLDLSYCGFTGTFEVQGSERVSILRKLKSLNLAGNWFNESVITSLSILSSLINLDLSRNPMSGPFPAQEFTALENLERLDLSYCGFIGTFEVQGSEMVSILRKLKTLNLGSNIFNESIIRSLSTLSSLTNLDLSDNPMSGPFPAQELSHLTNLEELDLSSTHLNGTPNIQDCKTLSRLKRLKSINLSYNNFNKSIISCLTALPSLKILDLSFSTSLGTSFPVQEFLNLSDLEVLLLSGNGFNGTIPIEAFASFHHLEVLDLSWNSFVGSVPSAIQALSSLRALSFARNKLNGSLPDHGLCELKNLHELDLSNNMLHGTLPDCLKNLSSLKFLDISSNRFTGILASSLIANLTSLEYIDFSHNVFEGSFSFSSFSNHIKLQFVRFTSDNDKFEVETEEPIGWIPMFQLEILELSNCNMKMPKGHVIPGFLVHQHKLQQLDMSQNSLEGHFPNWLVKNNTYLERLVLRNNLFVGMPLYRNANMKGLDMSGNGMIGTIPDDIPKFFPNIQYLNLSMNSLSGVIPSSVGELSKLWILGLSDNELSGEVPKGLFTNVSGLDFLKLSNNKLHGEVLSGSLSWARLQFVYLDSNHFTGKIGINSSKETHEYLRVLDISNNLFTGIIPDWIGNMSSLSELLVRNNSFQGPFPCGAAPFSFLDISHNSFSGPIPSCLNLQDMEHLLLGSNKFIGSIPKSFRNLTQVLTLDIGNNYLSGRIPEFLGELSTLRILLLRKNNLSGSIPKQLCQLSKVSLLDLSGNSLSGSVPSCLQNITGPTDLAFLKTVMIGFSFGHYFNYGRILRWSFSSNSMFYAFKTDDEVEYTTKRLFLSYKGHILDYMAGLDFSCNKLTGEIPQQLGLLTQLRALNLSHNQLTGPIPVSFSNLAKIESLDLSSNGLTGKVPSQLTKLTSLSTFNVSRNNLSGRLPEMQAQFGTFTEASYEGNPLLCGPPLVKKCTTTNSQLTNPSDGEEENEKWYDIDMACFYGSSSSTCFVFLSGFVAILYTNPWWRRRWLDWVEDCMFTFYYSLSDLARKPSLTIHKQDLH</sequence>
<keyword evidence="8" id="KW-0732">Signal</keyword>
<evidence type="ECO:0000313" key="15">
    <source>
        <dbReference type="EMBL" id="CAI9267426.1"/>
    </source>
</evidence>
<dbReference type="Gene3D" id="3.80.10.10">
    <property type="entry name" value="Ribonuclease Inhibitor"/>
    <property type="match status" value="6"/>
</dbReference>
<dbReference type="FunFam" id="3.80.10.10:FF:000213">
    <property type="entry name" value="Tyrosine-sulfated glycopeptide receptor 1"/>
    <property type="match status" value="1"/>
</dbReference>
<dbReference type="GO" id="GO:0051707">
    <property type="term" value="P:response to other organism"/>
    <property type="evidence" value="ECO:0007669"/>
    <property type="project" value="UniProtKB-ARBA"/>
</dbReference>
<dbReference type="InterPro" id="IPR001611">
    <property type="entry name" value="Leu-rich_rpt"/>
</dbReference>
<keyword evidence="10" id="KW-1133">Transmembrane helix</keyword>
<evidence type="ECO:0000256" key="4">
    <source>
        <dbReference type="ARBA" id="ARBA00022475"/>
    </source>
</evidence>
<dbReference type="InterPro" id="IPR051502">
    <property type="entry name" value="RLP_Defense_Trigger"/>
</dbReference>
<evidence type="ECO:0000256" key="5">
    <source>
        <dbReference type="ARBA" id="ARBA00022553"/>
    </source>
</evidence>
<evidence type="ECO:0000313" key="16">
    <source>
        <dbReference type="Proteomes" id="UP001177003"/>
    </source>
</evidence>
<dbReference type="GO" id="GO:0005886">
    <property type="term" value="C:plasma membrane"/>
    <property type="evidence" value="ECO:0007669"/>
    <property type="project" value="UniProtKB-SubCell"/>
</dbReference>
<dbReference type="Pfam" id="PF13855">
    <property type="entry name" value="LRR_8"/>
    <property type="match status" value="1"/>
</dbReference>
<evidence type="ECO:0000256" key="7">
    <source>
        <dbReference type="ARBA" id="ARBA00022692"/>
    </source>
</evidence>
<keyword evidence="16" id="KW-1185">Reference proteome</keyword>
<reference evidence="15" key="1">
    <citation type="submission" date="2023-04" db="EMBL/GenBank/DDBJ databases">
        <authorList>
            <person name="Vijverberg K."/>
            <person name="Xiong W."/>
            <person name="Schranz E."/>
        </authorList>
    </citation>
    <scope>NUCLEOTIDE SEQUENCE</scope>
</reference>
<evidence type="ECO:0000256" key="13">
    <source>
        <dbReference type="ARBA" id="ARBA00023180"/>
    </source>
</evidence>
<dbReference type="PANTHER" id="PTHR48062">
    <property type="entry name" value="RECEPTOR-LIKE PROTEIN 14"/>
    <property type="match status" value="1"/>
</dbReference>
<dbReference type="SMART" id="SM00369">
    <property type="entry name" value="LRR_TYP"/>
    <property type="match status" value="13"/>
</dbReference>
<dbReference type="InterPro" id="IPR003591">
    <property type="entry name" value="Leu-rich_rpt_typical-subtyp"/>
</dbReference>
<evidence type="ECO:0000256" key="10">
    <source>
        <dbReference type="ARBA" id="ARBA00022989"/>
    </source>
</evidence>
<evidence type="ECO:0000256" key="2">
    <source>
        <dbReference type="ARBA" id="ARBA00004236"/>
    </source>
</evidence>
<feature type="domain" description="Disease resistance R13L4/SHOC-2-like LRR" evidence="14">
    <location>
        <begin position="219"/>
        <end position="488"/>
    </location>
</feature>
<comment type="similarity">
    <text evidence="3">Belongs to the RLP family.</text>
</comment>
<dbReference type="EMBL" id="OX465077">
    <property type="protein sequence ID" value="CAI9267426.1"/>
    <property type="molecule type" value="Genomic_DNA"/>
</dbReference>
<evidence type="ECO:0000256" key="9">
    <source>
        <dbReference type="ARBA" id="ARBA00022737"/>
    </source>
</evidence>
<evidence type="ECO:0000256" key="8">
    <source>
        <dbReference type="ARBA" id="ARBA00022729"/>
    </source>
</evidence>
<dbReference type="PRINTS" id="PR00019">
    <property type="entry name" value="LEURICHRPT"/>
</dbReference>
<evidence type="ECO:0000256" key="3">
    <source>
        <dbReference type="ARBA" id="ARBA00009592"/>
    </source>
</evidence>
<gene>
    <name evidence="15" type="ORF">LSALG_LOCUS7910</name>
</gene>
<keyword evidence="6" id="KW-0433">Leucine-rich repeat</keyword>
<protein>
    <recommendedName>
        <fullName evidence="14">Disease resistance R13L4/SHOC-2-like LRR domain-containing protein</fullName>
    </recommendedName>
</protein>
<dbReference type="FunFam" id="3.80.10.10:FF:000383">
    <property type="entry name" value="Leucine-rich repeat receptor protein kinase EMS1"/>
    <property type="match status" value="1"/>
</dbReference>
<dbReference type="FunFam" id="3.80.10.10:FF:000095">
    <property type="entry name" value="LRR receptor-like serine/threonine-protein kinase GSO1"/>
    <property type="match status" value="1"/>
</dbReference>
<name>A0AA35V5W6_LACSI</name>
<comment type="subcellular location">
    <subcellularLocation>
        <location evidence="2">Cell membrane</location>
    </subcellularLocation>
    <subcellularLocation>
        <location evidence="1">Membrane</location>
        <topology evidence="1">Single-pass membrane protein</topology>
    </subcellularLocation>
</comment>
<dbReference type="GO" id="GO:0006952">
    <property type="term" value="P:defense response"/>
    <property type="evidence" value="ECO:0007669"/>
    <property type="project" value="UniProtKB-ARBA"/>
</dbReference>
<keyword evidence="13" id="KW-0325">Glycoprotein</keyword>
<evidence type="ECO:0000256" key="6">
    <source>
        <dbReference type="ARBA" id="ARBA00022614"/>
    </source>
</evidence>
<dbReference type="FunFam" id="3.80.10.10:FF:000041">
    <property type="entry name" value="LRR receptor-like serine/threonine-protein kinase ERECTA"/>
    <property type="match status" value="1"/>
</dbReference>
<dbReference type="Pfam" id="PF23598">
    <property type="entry name" value="LRR_14"/>
    <property type="match status" value="1"/>
</dbReference>
<keyword evidence="4" id="KW-1003">Cell membrane</keyword>
<dbReference type="PANTHER" id="PTHR48062:SF21">
    <property type="entry name" value="RECEPTOR-LIKE PROTEIN 12"/>
    <property type="match status" value="1"/>
</dbReference>
<dbReference type="InterPro" id="IPR055414">
    <property type="entry name" value="LRR_R13L4/SHOC2-like"/>
</dbReference>
<evidence type="ECO:0000256" key="11">
    <source>
        <dbReference type="ARBA" id="ARBA00023136"/>
    </source>
</evidence>
<keyword evidence="9" id="KW-0677">Repeat</keyword>
<dbReference type="SUPFAM" id="SSF52047">
    <property type="entry name" value="RNI-like"/>
    <property type="match status" value="3"/>
</dbReference>
<keyword evidence="11" id="KW-0472">Membrane</keyword>
<dbReference type="Proteomes" id="UP001177003">
    <property type="component" value="Chromosome 1"/>
</dbReference>
<organism evidence="15 16">
    <name type="scientific">Lactuca saligna</name>
    <name type="common">Willowleaf lettuce</name>
    <dbReference type="NCBI Taxonomy" id="75948"/>
    <lineage>
        <taxon>Eukaryota</taxon>
        <taxon>Viridiplantae</taxon>
        <taxon>Streptophyta</taxon>
        <taxon>Embryophyta</taxon>
        <taxon>Tracheophyta</taxon>
        <taxon>Spermatophyta</taxon>
        <taxon>Magnoliopsida</taxon>
        <taxon>eudicotyledons</taxon>
        <taxon>Gunneridae</taxon>
        <taxon>Pentapetalae</taxon>
        <taxon>asterids</taxon>
        <taxon>campanulids</taxon>
        <taxon>Asterales</taxon>
        <taxon>Asteraceae</taxon>
        <taxon>Cichorioideae</taxon>
        <taxon>Cichorieae</taxon>
        <taxon>Lactucinae</taxon>
        <taxon>Lactuca</taxon>
    </lineage>
</organism>